<evidence type="ECO:0000256" key="10">
    <source>
        <dbReference type="ARBA" id="ARBA00022490"/>
    </source>
</evidence>
<feature type="binding site" evidence="27">
    <location>
        <position position="416"/>
    </location>
    <ligand>
        <name>7-phospho-2-dehydro-3-deoxy-D-arabino-heptonate</name>
        <dbReference type="ChEBI" id="CHEBI:58394"/>
    </ligand>
</feature>
<keyword evidence="20 27" id="KW-0057">Aromatic amino acid biosynthesis</keyword>
<dbReference type="EC" id="2.5.1.19" evidence="27"/>
<evidence type="ECO:0000259" key="33">
    <source>
        <dbReference type="Pfam" id="PF08501"/>
    </source>
</evidence>
<feature type="binding site" evidence="27">
    <location>
        <begin position="532"/>
        <end position="536"/>
    </location>
    <ligand>
        <name>7-phospho-2-dehydro-3-deoxy-D-arabino-heptonate</name>
        <dbReference type="ChEBI" id="CHEBI:58394"/>
    </ligand>
</feature>
<dbReference type="InterPro" id="IPR006264">
    <property type="entry name" value="EPSP_synthase"/>
</dbReference>
<feature type="binding site" evidence="27">
    <location>
        <position position="539"/>
    </location>
    <ligand>
        <name>7-phospho-2-dehydro-3-deoxy-D-arabino-heptonate</name>
        <dbReference type="ChEBI" id="CHEBI:58394"/>
    </ligand>
</feature>
<dbReference type="InterPro" id="IPR046346">
    <property type="entry name" value="Aminoacid_DH-like_N_sf"/>
</dbReference>
<comment type="caution">
    <text evidence="27">Lacks conserved residue(s) required for the propagation of feature annotation.</text>
</comment>
<keyword evidence="18 27" id="KW-0521">NADP</keyword>
<feature type="binding site" evidence="27">
    <location>
        <position position="454"/>
    </location>
    <ligand>
        <name>NAD(+)</name>
        <dbReference type="ChEBI" id="CHEBI:57540"/>
    </ligand>
</feature>
<feature type="compositionally biased region" description="Low complexity" evidence="29">
    <location>
        <begin position="53"/>
        <end position="68"/>
    </location>
</feature>
<comment type="catalytic activity">
    <reaction evidence="24">
        <text>3-phosphoshikimate + phosphoenolpyruvate = 5-O-(1-carboxyvinyl)-3-phosphoshikimate + phosphate</text>
        <dbReference type="Rhea" id="RHEA:21256"/>
        <dbReference type="ChEBI" id="CHEBI:43474"/>
        <dbReference type="ChEBI" id="CHEBI:57701"/>
        <dbReference type="ChEBI" id="CHEBI:58702"/>
        <dbReference type="ChEBI" id="CHEBI:145989"/>
        <dbReference type="EC" id="2.5.1.19"/>
    </reaction>
    <physiologicalReaction direction="left-to-right" evidence="24">
        <dbReference type="Rhea" id="RHEA:21257"/>
    </physiologicalReaction>
</comment>
<dbReference type="GO" id="GO:0004751">
    <property type="term" value="F:ribose-5-phosphate isomerase activity"/>
    <property type="evidence" value="ECO:0007669"/>
    <property type="project" value="UniProtKB-EC"/>
</dbReference>
<feature type="domain" description="3-dehydroquinate synthase C-terminal" evidence="35">
    <location>
        <begin position="455"/>
        <end position="626"/>
    </location>
</feature>
<dbReference type="FunFam" id="3.40.50.300:FF:001256">
    <property type="entry name" value="Pentafunctional AROM polypeptide"/>
    <property type="match status" value="1"/>
</dbReference>
<dbReference type="PROSITE" id="PS01128">
    <property type="entry name" value="SHIKIMATE_KINASE"/>
    <property type="match status" value="1"/>
</dbReference>
<evidence type="ECO:0000256" key="16">
    <source>
        <dbReference type="ARBA" id="ARBA00022833"/>
    </source>
</evidence>
<dbReference type="InterPro" id="IPR010110">
    <property type="entry name" value="Shikimate_DH_AroM-type"/>
</dbReference>
<feature type="binding site" evidence="27">
    <location>
        <begin position="378"/>
        <end position="380"/>
    </location>
    <ligand>
        <name>NAD(+)</name>
        <dbReference type="ChEBI" id="CHEBI:57540"/>
    </ligand>
</feature>
<keyword evidence="12 27" id="KW-0808">Transferase</keyword>
<dbReference type="FunFam" id="3.20.20.70:FF:000135">
    <property type="entry name" value="Pentafunctional AROM polypeptide"/>
    <property type="match status" value="1"/>
</dbReference>
<dbReference type="Pfam" id="PF01202">
    <property type="entry name" value="SKI"/>
    <property type="match status" value="1"/>
</dbReference>
<evidence type="ECO:0000259" key="34">
    <source>
        <dbReference type="Pfam" id="PF18317"/>
    </source>
</evidence>
<keyword evidence="14 27" id="KW-0547">Nucleotide-binding</keyword>
<gene>
    <name evidence="36" type="ORF">D9757_003930</name>
</gene>
<dbReference type="FunFam" id="3.65.10.10:FF:000007">
    <property type="entry name" value="Pentafunctional AROM polypeptide"/>
    <property type="match status" value="1"/>
</dbReference>
<dbReference type="NCBIfam" id="TIGR01356">
    <property type="entry name" value="aroA"/>
    <property type="match status" value="1"/>
</dbReference>
<dbReference type="HAMAP" id="MF_00222">
    <property type="entry name" value="Shikimate_DH_AroE"/>
    <property type="match status" value="1"/>
</dbReference>
<dbReference type="SUPFAM" id="SSF51735">
    <property type="entry name" value="NAD(P)-binding Rossmann-fold domains"/>
    <property type="match status" value="1"/>
</dbReference>
<dbReference type="PANTHER" id="PTHR21090">
    <property type="entry name" value="AROM/DEHYDROQUINATE SYNTHASE"/>
    <property type="match status" value="1"/>
</dbReference>
<dbReference type="NCBIfam" id="TIGR01357">
    <property type="entry name" value="aroB"/>
    <property type="match status" value="1"/>
</dbReference>
<keyword evidence="19 27" id="KW-0560">Oxidoreductase</keyword>
<dbReference type="FunFam" id="3.40.50.1970:FF:000007">
    <property type="entry name" value="Pentafunctional AROM polypeptide"/>
    <property type="match status" value="1"/>
</dbReference>
<dbReference type="GO" id="GO:0005524">
    <property type="term" value="F:ATP binding"/>
    <property type="evidence" value="ECO:0007669"/>
    <property type="project" value="UniProtKB-UniRule"/>
</dbReference>
<dbReference type="EC" id="2.7.1.71" evidence="27"/>
<evidence type="ECO:0000256" key="26">
    <source>
        <dbReference type="ARBA" id="ARBA00054455"/>
    </source>
</evidence>
<dbReference type="GO" id="GO:0003856">
    <property type="term" value="F:3-dehydroquinate synthase activity"/>
    <property type="evidence" value="ECO:0007669"/>
    <property type="project" value="UniProtKB-UniRule"/>
</dbReference>
<dbReference type="UniPathway" id="UPA00053">
    <property type="reaction ID" value="UER00085"/>
</dbReference>
<protein>
    <recommendedName>
        <fullName evidence="27">Pentafunctional AROM polypeptide</fullName>
    </recommendedName>
    <domain>
        <recommendedName>
            <fullName evidence="27">3-dehydroquinate synthase</fullName>
            <shortName evidence="27">DHQS</shortName>
            <ecNumber evidence="27">4.2.3.4</ecNumber>
        </recommendedName>
    </domain>
    <domain>
        <recommendedName>
            <fullName evidence="27">3-phosphoshikimate 1-carboxyvinyltransferase</fullName>
            <ecNumber evidence="27">2.5.1.19</ecNumber>
        </recommendedName>
        <alternativeName>
            <fullName evidence="27">5-enolpyruvylshikimate-3-phosphate synthase</fullName>
            <shortName evidence="27">EPSP synthase</shortName>
            <shortName evidence="27">EPSPS</shortName>
        </alternativeName>
    </domain>
    <domain>
        <recommendedName>
            <fullName evidence="27">Shikimate kinase</fullName>
            <shortName evidence="27">SK</shortName>
            <ecNumber evidence="27">2.7.1.71</ecNumber>
        </recommendedName>
    </domain>
    <domain>
        <recommendedName>
            <fullName evidence="27">3-dehydroquinate dehydratase</fullName>
            <shortName evidence="27">3-dehydroquinase</shortName>
            <ecNumber evidence="27">4.2.1.10</ecNumber>
        </recommendedName>
    </domain>
    <domain>
        <recommendedName>
            <fullName evidence="27">Shikimate dehydrogenase</fullName>
            <ecNumber evidence="27">1.1.1.25</ecNumber>
        </recommendedName>
    </domain>
</protein>
<comment type="pathway">
    <text evidence="4 27">Metabolic intermediate biosynthesis; chorismate biosynthesis; chorismate from D-erythrose 4-phosphate and phosphoenolpyruvate: step 5/7.</text>
</comment>
<dbReference type="Gene3D" id="3.40.50.10860">
    <property type="entry name" value="Leucine Dehydrogenase, chain A, domain 1"/>
    <property type="match status" value="1"/>
</dbReference>
<comment type="similarity">
    <text evidence="27">In the 2nd section; belongs to the EPSP synthase family.</text>
</comment>
<feature type="region of interest" description="3-dehydroquinate synthase" evidence="27">
    <location>
        <begin position="1"/>
        <end position="652"/>
    </location>
</feature>
<dbReference type="Gene3D" id="3.65.10.10">
    <property type="entry name" value="Enolpyruvate transferase domain"/>
    <property type="match status" value="2"/>
</dbReference>
<feature type="active site" description="Schiff-base intermediate with substrate; for 3-dehydroquinate dehydratase activity" evidence="27">
    <location>
        <position position="1468"/>
    </location>
</feature>
<dbReference type="InterPro" id="IPR030960">
    <property type="entry name" value="DHQS/DOIS_N"/>
</dbReference>
<keyword evidence="37" id="KW-1185">Reference proteome</keyword>
<comment type="subcellular location">
    <subcellularLocation>
        <location evidence="2 27">Cytoplasm</location>
    </subcellularLocation>
</comment>
<comment type="subunit">
    <text evidence="27">Homodimer.</text>
</comment>
<evidence type="ECO:0000256" key="2">
    <source>
        <dbReference type="ARBA" id="ARBA00004496"/>
    </source>
</evidence>
<evidence type="ECO:0000256" key="29">
    <source>
        <dbReference type="SAM" id="MobiDB-lite"/>
    </source>
</evidence>
<dbReference type="GO" id="GO:0046872">
    <property type="term" value="F:metal ion binding"/>
    <property type="evidence" value="ECO:0007669"/>
    <property type="project" value="UniProtKB-UniRule"/>
</dbReference>
<dbReference type="InterPro" id="IPR036968">
    <property type="entry name" value="Enolpyruvate_Tfrase_sf"/>
</dbReference>
<comment type="similarity">
    <text evidence="9 28">Belongs to the EPSP synthase family.</text>
</comment>
<feature type="active site" description="For EPSP synthase activity" evidence="27">
    <location>
        <position position="1081"/>
    </location>
</feature>
<evidence type="ECO:0000256" key="22">
    <source>
        <dbReference type="ARBA" id="ARBA00023239"/>
    </source>
</evidence>
<evidence type="ECO:0000259" key="30">
    <source>
        <dbReference type="Pfam" id="PF00275"/>
    </source>
</evidence>
<feature type="binding site" evidence="27">
    <location>
        <position position="426"/>
    </location>
    <ligand>
        <name>7-phospho-2-dehydro-3-deoxy-D-arabino-heptonate</name>
        <dbReference type="ChEBI" id="CHEBI:58394"/>
    </ligand>
</feature>
<comment type="similarity">
    <text evidence="27">In the C-terminal section; belongs to the shikimate dehydrogenase family.</text>
</comment>
<feature type="domain" description="SDH C-terminal" evidence="34">
    <location>
        <begin position="1796"/>
        <end position="1821"/>
    </location>
</feature>
<dbReference type="SUPFAM" id="SSF53223">
    <property type="entry name" value="Aminoacid dehydrogenase-like, N-terminal domain"/>
    <property type="match status" value="1"/>
</dbReference>
<comment type="caution">
    <text evidence="36">The sequence shown here is derived from an EMBL/GenBank/DDBJ whole genome shotgun (WGS) entry which is preliminary data.</text>
</comment>
<dbReference type="InterPro" id="IPR016037">
    <property type="entry name" value="DHQ_synth_AroB"/>
</dbReference>
<name>A0A8H5HXA2_9AGAR</name>
<feature type="active site" description="Proton acceptor; for 3-dehydroquinate synthase activity" evidence="27">
    <location>
        <position position="528"/>
    </location>
</feature>
<keyword evidence="17 27" id="KW-0067">ATP-binding</keyword>
<evidence type="ECO:0000256" key="8">
    <source>
        <dbReference type="ARBA" id="ARBA00009349"/>
    </source>
</evidence>
<dbReference type="GO" id="GO:0009073">
    <property type="term" value="P:aromatic amino acid family biosynthetic process"/>
    <property type="evidence" value="ECO:0007669"/>
    <property type="project" value="UniProtKB-UniRule"/>
</dbReference>
<feature type="binding site" evidence="27">
    <location>
        <position position="394"/>
    </location>
    <ligand>
        <name>7-phospho-2-dehydro-3-deoxy-D-arabino-heptonate</name>
        <dbReference type="ChEBI" id="CHEBI:58394"/>
    </ligand>
</feature>
<dbReference type="EMBL" id="JAACJN010000012">
    <property type="protein sequence ID" value="KAF5391024.1"/>
    <property type="molecule type" value="Genomic_DNA"/>
</dbReference>
<comment type="catalytic activity">
    <reaction evidence="27">
        <text>shikimate + NADP(+) = 3-dehydroshikimate + NADPH + H(+)</text>
        <dbReference type="Rhea" id="RHEA:17737"/>
        <dbReference type="ChEBI" id="CHEBI:15378"/>
        <dbReference type="ChEBI" id="CHEBI:16630"/>
        <dbReference type="ChEBI" id="CHEBI:36208"/>
        <dbReference type="ChEBI" id="CHEBI:57783"/>
        <dbReference type="ChEBI" id="CHEBI:58349"/>
        <dbReference type="EC" id="1.1.1.25"/>
    </reaction>
</comment>
<evidence type="ECO:0000256" key="24">
    <source>
        <dbReference type="ARBA" id="ARBA00044633"/>
    </source>
</evidence>
<feature type="binding site" evidence="27">
    <location>
        <position position="518"/>
    </location>
    <ligand>
        <name>7-phospho-2-dehydro-3-deoxy-D-arabino-heptonate</name>
        <dbReference type="ChEBI" id="CHEBI:58394"/>
    </ligand>
</feature>
<keyword evidence="13 27" id="KW-0479">Metal-binding</keyword>
<dbReference type="CDD" id="cd00464">
    <property type="entry name" value="SK"/>
    <property type="match status" value="1"/>
</dbReference>
<dbReference type="HAMAP" id="MF_00109">
    <property type="entry name" value="Shikimate_kinase"/>
    <property type="match status" value="1"/>
</dbReference>
<dbReference type="GO" id="GO:0009052">
    <property type="term" value="P:pentose-phosphate shunt, non-oxidative branch"/>
    <property type="evidence" value="ECO:0007669"/>
    <property type="project" value="InterPro"/>
</dbReference>
<dbReference type="HAMAP" id="MF_03143">
    <property type="entry name" value="Pentafunct_AroM"/>
    <property type="match status" value="1"/>
</dbReference>
<dbReference type="Pfam" id="PF01488">
    <property type="entry name" value="Shikimate_DH"/>
    <property type="match status" value="1"/>
</dbReference>
<feature type="binding site" evidence="27">
    <location>
        <position position="458"/>
    </location>
    <ligand>
        <name>Zn(2+)</name>
        <dbReference type="ChEBI" id="CHEBI:29105"/>
        <note>catalytic</note>
    </ligand>
</feature>
<dbReference type="Gene3D" id="1.20.1090.10">
    <property type="entry name" value="Dehydroquinate synthase-like - alpha domain"/>
    <property type="match status" value="1"/>
</dbReference>
<comment type="catalytic activity">
    <reaction evidence="27">
        <text>3-dehydroquinate = 3-dehydroshikimate + H2O</text>
        <dbReference type="Rhea" id="RHEA:21096"/>
        <dbReference type="ChEBI" id="CHEBI:15377"/>
        <dbReference type="ChEBI" id="CHEBI:16630"/>
        <dbReference type="ChEBI" id="CHEBI:32364"/>
        <dbReference type="EC" id="4.2.1.10"/>
    </reaction>
</comment>
<dbReference type="Pfam" id="PF01761">
    <property type="entry name" value="DHQ_synthase"/>
    <property type="match status" value="1"/>
</dbReference>
<dbReference type="HAMAP" id="MF_00210">
    <property type="entry name" value="EPSP_synth"/>
    <property type="match status" value="1"/>
</dbReference>
<evidence type="ECO:0000256" key="28">
    <source>
        <dbReference type="RuleBase" id="RU004164"/>
    </source>
</evidence>
<evidence type="ECO:0000256" key="14">
    <source>
        <dbReference type="ARBA" id="ARBA00022741"/>
    </source>
</evidence>
<dbReference type="PANTHER" id="PTHR21090:SF5">
    <property type="entry name" value="PENTAFUNCTIONAL AROM POLYPEPTIDE"/>
    <property type="match status" value="1"/>
</dbReference>
<dbReference type="Pfam" id="PF00275">
    <property type="entry name" value="EPSP_synthase"/>
    <property type="match status" value="1"/>
</dbReference>
<dbReference type="Pfam" id="PF01487">
    <property type="entry name" value="DHquinase_I"/>
    <property type="match status" value="1"/>
</dbReference>
<evidence type="ECO:0000259" key="31">
    <source>
        <dbReference type="Pfam" id="PF01488"/>
    </source>
</evidence>
<evidence type="ECO:0000256" key="4">
    <source>
        <dbReference type="ARBA" id="ARBA00004842"/>
    </source>
</evidence>
<dbReference type="InterPro" id="IPR008289">
    <property type="entry name" value="Pentafunct_AroM"/>
</dbReference>
<evidence type="ECO:0000256" key="11">
    <source>
        <dbReference type="ARBA" id="ARBA00022605"/>
    </source>
</evidence>
<dbReference type="InterPro" id="IPR041121">
    <property type="entry name" value="SDH_C"/>
</dbReference>
<comment type="cofactor">
    <cofactor evidence="27">
        <name>Zn(2+)</name>
        <dbReference type="ChEBI" id="CHEBI:29105"/>
    </cofactor>
    <text evidence="27">Binds 2 Zn(2+) ions per subunit.</text>
</comment>
<evidence type="ECO:0000256" key="12">
    <source>
        <dbReference type="ARBA" id="ARBA00022679"/>
    </source>
</evidence>
<evidence type="ECO:0000256" key="27">
    <source>
        <dbReference type="HAMAP-Rule" id="MF_03143"/>
    </source>
</evidence>
<dbReference type="InterPro" id="IPR023000">
    <property type="entry name" value="Shikimate_kinase_CS"/>
</dbReference>
<evidence type="ECO:0000256" key="13">
    <source>
        <dbReference type="ARBA" id="ARBA00022723"/>
    </source>
</evidence>
<feature type="active site" description="Proton acceptor; for 3-dehydroquinate dehydratase activity" evidence="27">
    <location>
        <position position="1440"/>
    </location>
</feature>
<dbReference type="InterPro" id="IPR013785">
    <property type="entry name" value="Aldolase_TIM"/>
</dbReference>
<dbReference type="InterPro" id="IPR000623">
    <property type="entry name" value="Shikimate_kinase/TSH1"/>
</dbReference>
<dbReference type="SUPFAM" id="SSF52540">
    <property type="entry name" value="P-loop containing nucleoside triphosphate hydrolases"/>
    <property type="match status" value="1"/>
</dbReference>
<feature type="region of interest" description="Disordered" evidence="29">
    <location>
        <begin position="47"/>
        <end position="68"/>
    </location>
</feature>
<dbReference type="Gene3D" id="3.30.70.260">
    <property type="match status" value="1"/>
</dbReference>
<feature type="binding site" evidence="27">
    <location>
        <position position="425"/>
    </location>
    <ligand>
        <name>NAD(+)</name>
        <dbReference type="ChEBI" id="CHEBI:57540"/>
    </ligand>
</feature>
<comment type="function">
    <text evidence="26 27">The AROM polypeptide catalyzes 5 consecutive enzymatic reactions in prechorismate polyaromatic amino acid biosynthesis.</text>
</comment>
<dbReference type="GO" id="GO:0009423">
    <property type="term" value="P:chorismate biosynthetic process"/>
    <property type="evidence" value="ECO:0007669"/>
    <property type="project" value="UniProtKB-UniRule"/>
</dbReference>
<sequence>MSSPTILKPLKSPIPPGELSLLEKSKQLAAWTAVDQHVRPDHRVIGVGSVSQKARPSPTSSSASSVKALKPTRTESFYPPSGFQSKELIVTSGLSLGDVDQYPTIDVTLDGADESHVQLNCIKGGGACHLREKVLAEAATTQVHKSPHFILVADYRKNVEYLGTNFKAGVPIEVVPFAYAKVLQNLHQVLDSPKASLRMAVAKIMAQIKMLTGVVEVGLFCHMALAAYFGNEVRVFCDQPIASPHKKLDGRMAVSRSNGMTEKYSKFLLKTSLRSVQVEMDSDNPGETDRTVLTELSASTYVLVTDSNIAKFHLVAFENEFDSALSGLSNGRYTRPRFLSHIISPGETSKSRDGKAAIEDFLLLNKCTRDTVILALGGGVVGDLVGFVAATFMRGVRFCQIPTTLLAMVDSSVGGKTAIDTPHGKNLIGAFWQPEFIFIDAAMLETLPPREFSNGMAEVVKTAAIWDAAEFDSLESRSAEIFAAIQTPSVNYAGRLNKTRSPAQQLLLSVIVGSVAVKSHIVTIDPTEKGLRNLVNFGHSIGHAIEAVLTPTILHGECVSIGMILEAELSRQMGILSQVSVGRLSRCLKAYNLPVSLSDPRIANVPAAKLITVDRILDIMKVDKKNRGTEKKIVLLSRIGATHEQQATAVPDVFISKTLTESVTVVPGIPSFNPVKMTTPGSKSISNRALVLAALGTGICRLKNLLHSDDTQVMMAALSELKGAKFEWEDGGETLVGKEIYLGNAGTAARFLTTVCTLVQKSPADEAETTIITGNARMKQRPIGPLVTALRANGSEIDYIEADGCLPLSIRPNGLKGGKIQLAASVSSQYVSSVLLCAPYANEPIALELIGGQVISQPYIDMTIAMMKTFDIPVTRRTEEGTGKLLDIYDIPKGTYHNPPEYSIESDASSATYPLAIAAITGTSCTIQNIGSSSLQGDAKFAREVLERMGCQVSQTATETTVQGPPIGQLKAVEELDMEVMTDAFLTATALAAVANGKTRIIGIANQRVKECNRIRAMIDELAKFGVNTNELDDGLEIFGKPIRELKMGAGVHCYDDHRVAMAFSVLASIIPGTILEEKRCVEKTWPNWWDDLQNKIGLEVKGIELSSPSVSVPLTPDRLKSVILIGMRGSGKSFIGDLAASSLHWTCLDADVHFETVHNIGVREFVSKKGWPAFREAETNLLKDLLVGHGHSHVISLGGGIVETPAARDLLKDWVSGGGHVVYVVRNMDEIVEYLGVEGSRPAYGEPITEVFKRREPWFVECSSHRFINHVAAFADGRIVIDPTDTRRGVREEVARFFDHITGISPNLTSNLISGKRSYFLSLTYPDMMPALPKLEELSAGVDALEVRVDLLRDQSEIFVADQIAALRRVTSLPLIFTVRSVSEGGAFPDGAHKEAFQLLSLAVSLGVEYIDVEMRLPEKGIQQLIARKGSSQIIASWHDWTGKRKWDSPEAQNMYDIAFQKGDIVKMVFTTSTMRDNFDCQTFAAKNSRKPFIAINMGASGQLSRVLNPTFSPVSHPLQPSRAAPGQISFAQVQKALHLIGELPAKNFYLFGSPIAHSLSPTLHNTGFEVLGLPHIYSLLETANVGAEIEKVISEPDFGGASVTIPHKLNIIPLLDQLTPAAEAMGAVNTIIPVSSGKKRVLVGDNTDWLGIRGSIAARIAVGHIHAALVIGAGGTSRAAIYALHNLGAKVIYLWNRTKSRADELAASFRPNIQVEIIDKFGEWQEAPNVIVSTIPASETSLEESEPGHLIYPASLFSYTSGPAIVLDLAYKPVETPLLKLARLTASNWDTAQGVEVLLQQGYAQFEKWTGRRCPQGQVSKKVWEIYYSRA</sequence>
<keyword evidence="16 27" id="KW-0862">Zinc</keyword>
<dbReference type="Pfam" id="PF06026">
    <property type="entry name" value="Rib_5-P_isom_A"/>
    <property type="match status" value="1"/>
</dbReference>
<evidence type="ECO:0000256" key="1">
    <source>
        <dbReference type="ARBA" id="ARBA00001713"/>
    </source>
</evidence>
<feature type="region of interest" description="Shikimate dehydrogenase" evidence="27">
    <location>
        <begin position="1547"/>
        <end position="1833"/>
    </location>
</feature>
<dbReference type="InterPro" id="IPR023193">
    <property type="entry name" value="EPSP_synthase_CS"/>
</dbReference>
<dbReference type="InterPro" id="IPR001381">
    <property type="entry name" value="DHquinase_I"/>
</dbReference>
<comment type="similarity">
    <text evidence="8">In the N-terminal section; belongs to the shikimate kinase family.</text>
</comment>
<dbReference type="CDD" id="cd01556">
    <property type="entry name" value="EPSP_synthase"/>
    <property type="match status" value="1"/>
</dbReference>
<comment type="pathway">
    <text evidence="27">Metabolic intermediate biosynthesis; chorismate biosynthesis; chorismate from D-erythrose 4-phosphate and phosphoenolpyruvate: step 2/7.</text>
</comment>
<feature type="binding site" evidence="27">
    <location>
        <begin position="1127"/>
        <end position="1134"/>
    </location>
    <ligand>
        <name>ATP</name>
        <dbReference type="ChEBI" id="CHEBI:30616"/>
    </ligand>
</feature>
<dbReference type="GO" id="GO:0004765">
    <property type="term" value="F:shikimate kinase activity"/>
    <property type="evidence" value="ECO:0007669"/>
    <property type="project" value="UniProtKB-UniRule"/>
</dbReference>
<keyword evidence="11 27" id="KW-0028">Amino-acid biosynthesis</keyword>
<comment type="pathway">
    <text evidence="3 27 28">Metabolic intermediate biosynthesis; chorismate biosynthesis; chorismate from D-erythrose 4-phosphate and phosphoenolpyruvate: step 6/7.</text>
</comment>
<feature type="binding site" evidence="27">
    <location>
        <begin position="306"/>
        <end position="308"/>
    </location>
    <ligand>
        <name>NAD(+)</name>
        <dbReference type="ChEBI" id="CHEBI:57540"/>
    </ligand>
</feature>
<evidence type="ECO:0000256" key="19">
    <source>
        <dbReference type="ARBA" id="ARBA00023002"/>
    </source>
</evidence>
<organism evidence="36 37">
    <name type="scientific">Collybiopsis confluens</name>
    <dbReference type="NCBI Taxonomy" id="2823264"/>
    <lineage>
        <taxon>Eukaryota</taxon>
        <taxon>Fungi</taxon>
        <taxon>Dikarya</taxon>
        <taxon>Basidiomycota</taxon>
        <taxon>Agaricomycotina</taxon>
        <taxon>Agaricomycetes</taxon>
        <taxon>Agaricomycetidae</taxon>
        <taxon>Agaricales</taxon>
        <taxon>Marasmiineae</taxon>
        <taxon>Omphalotaceae</taxon>
        <taxon>Collybiopsis</taxon>
    </lineage>
</organism>
<evidence type="ECO:0000259" key="32">
    <source>
        <dbReference type="Pfam" id="PF01761"/>
    </source>
</evidence>
<dbReference type="InterPro" id="IPR036291">
    <property type="entry name" value="NAD(P)-bd_dom_sf"/>
</dbReference>
<keyword evidence="15 27" id="KW-0418">Kinase</keyword>
<dbReference type="CDD" id="cd08195">
    <property type="entry name" value="DHQS"/>
    <property type="match status" value="1"/>
</dbReference>
<feature type="domain" description="Enolpyruvate transferase" evidence="30">
    <location>
        <begin position="677"/>
        <end position="1093"/>
    </location>
</feature>
<feature type="binding site" evidence="27">
    <location>
        <begin position="403"/>
        <end position="404"/>
    </location>
    <ligand>
        <name>NAD(+)</name>
        <dbReference type="ChEBI" id="CHEBI:57540"/>
    </ligand>
</feature>
<evidence type="ECO:0000256" key="15">
    <source>
        <dbReference type="ARBA" id="ARBA00022777"/>
    </source>
</evidence>
<evidence type="ECO:0000256" key="7">
    <source>
        <dbReference type="ARBA" id="ARBA00008088"/>
    </source>
</evidence>
<keyword evidence="22 27" id="KW-0456">Lyase</keyword>
<comment type="similarity">
    <text evidence="27">In the 3rd section; belongs to the shikimate kinase family.</text>
</comment>
<evidence type="ECO:0000256" key="17">
    <source>
        <dbReference type="ARBA" id="ARBA00022840"/>
    </source>
</evidence>
<comment type="pathway">
    <text evidence="27">Metabolic intermediate biosynthesis; chorismate biosynthesis; chorismate from D-erythrose 4-phosphate and phosphoenolpyruvate: step 3/7.</text>
</comment>
<dbReference type="Pfam" id="PF24621">
    <property type="entry name" value="DHQS_C"/>
    <property type="match status" value="1"/>
</dbReference>
<comment type="similarity">
    <text evidence="27">In the 4th section; belongs to the type-I 3-dehydroquinase family.</text>
</comment>
<evidence type="ECO:0000256" key="25">
    <source>
        <dbReference type="ARBA" id="ARBA00048567"/>
    </source>
</evidence>
<dbReference type="Gene3D" id="3.40.50.1360">
    <property type="match status" value="1"/>
</dbReference>
<evidence type="ECO:0000256" key="5">
    <source>
        <dbReference type="ARBA" id="ARBA00004988"/>
    </source>
</evidence>
<evidence type="ECO:0000256" key="6">
    <source>
        <dbReference type="ARBA" id="ARBA00006477"/>
    </source>
</evidence>
<dbReference type="UniPathway" id="UPA00115">
    <property type="reaction ID" value="UER00412"/>
</dbReference>
<proteinExistence type="inferred from homology"/>
<dbReference type="InterPro" id="IPR001986">
    <property type="entry name" value="Enolpyruvate_Tfrase_dom"/>
</dbReference>
<dbReference type="InterPro" id="IPR037171">
    <property type="entry name" value="NagB/RpiA_transferase-like"/>
</dbReference>
<dbReference type="CDD" id="cd00502">
    <property type="entry name" value="DHQase_I"/>
    <property type="match status" value="1"/>
</dbReference>
<comment type="similarity">
    <text evidence="7">Belongs to the ribose 5-phosphate isomerase family.</text>
</comment>
<evidence type="ECO:0000256" key="18">
    <source>
        <dbReference type="ARBA" id="ARBA00022857"/>
    </source>
</evidence>
<dbReference type="SUPFAM" id="SSF100950">
    <property type="entry name" value="NagB/RpiA/CoA transferase-like"/>
    <property type="match status" value="1"/>
</dbReference>
<dbReference type="Gene3D" id="3.40.50.300">
    <property type="entry name" value="P-loop containing nucleotide triphosphate hydrolases"/>
    <property type="match status" value="1"/>
</dbReference>
<comment type="catalytic activity">
    <reaction evidence="1">
        <text>aldehydo-D-ribose 5-phosphate = D-ribulose 5-phosphate</text>
        <dbReference type="Rhea" id="RHEA:14657"/>
        <dbReference type="ChEBI" id="CHEBI:58121"/>
        <dbReference type="ChEBI" id="CHEBI:58273"/>
        <dbReference type="EC" id="5.3.1.6"/>
    </reaction>
</comment>
<comment type="similarity">
    <text evidence="27">In the N-terminal section; belongs to the sugar phosphate cyclases superfamily. Dehydroquinate synthase family.</text>
</comment>
<accession>A0A8H5HXA2</accession>
<comment type="pathway">
    <text evidence="5">Carbohydrate degradation; pentose phosphate pathway; D-ribose 5-phosphate from D-ribulose 5-phosphate (non-oxidative stage): step 1/1.</text>
</comment>
<dbReference type="PRINTS" id="PR01100">
    <property type="entry name" value="SHIKIMTKNASE"/>
</dbReference>
<feature type="binding site" evidence="27">
    <location>
        <position position="383"/>
    </location>
    <ligand>
        <name>NAD(+)</name>
        <dbReference type="ChEBI" id="CHEBI:57540"/>
    </ligand>
</feature>
<keyword evidence="10 27" id="KW-0963">Cytoplasm</keyword>
<dbReference type="Proteomes" id="UP000518752">
    <property type="component" value="Unassembled WGS sequence"/>
</dbReference>
<comment type="pathway">
    <text evidence="27">Metabolic intermediate biosynthesis; chorismate biosynthesis; chorismate from D-erythrose 4-phosphate and phosphoenolpyruvate: step 4/7.</text>
</comment>
<evidence type="ECO:0000256" key="23">
    <source>
        <dbReference type="ARBA" id="ARBA00023268"/>
    </source>
</evidence>
<keyword evidence="23 27" id="KW-0511">Multifunctional enzyme</keyword>
<dbReference type="InterPro" id="IPR013708">
    <property type="entry name" value="Shikimate_DH-bd_N"/>
</dbReference>
<dbReference type="SUPFAM" id="SSF55205">
    <property type="entry name" value="EPT/RTPC-like"/>
    <property type="match status" value="1"/>
</dbReference>
<dbReference type="InterPro" id="IPR056179">
    <property type="entry name" value="DHQS_C"/>
</dbReference>
<dbReference type="SUPFAM" id="SSF75445">
    <property type="entry name" value="D-ribose-5-phosphate isomerase (RpiA), lid domain"/>
    <property type="match status" value="1"/>
</dbReference>
<dbReference type="EC" id="1.1.1.25" evidence="27"/>
<keyword evidence="21" id="KW-0413">Isomerase</keyword>
<evidence type="ECO:0000256" key="3">
    <source>
        <dbReference type="ARBA" id="ARBA00004811"/>
    </source>
</evidence>
<feature type="binding site" evidence="27">
    <location>
        <position position="410"/>
    </location>
    <ligand>
        <name>7-phospho-2-dehydro-3-deoxy-D-arabino-heptonate</name>
        <dbReference type="ChEBI" id="CHEBI:58394"/>
    </ligand>
</feature>
<dbReference type="EC" id="4.2.1.10" evidence="27"/>
<dbReference type="Pfam" id="PF08501">
    <property type="entry name" value="Shikimate_dh_N"/>
    <property type="match status" value="1"/>
</dbReference>
<dbReference type="SUPFAM" id="SSF56796">
    <property type="entry name" value="Dehydroquinate synthase-like"/>
    <property type="match status" value="1"/>
</dbReference>
<dbReference type="InterPro" id="IPR013792">
    <property type="entry name" value="RNA3'P_cycl/enolpyr_Trfase_a/b"/>
</dbReference>
<comment type="similarity">
    <text evidence="6">In the 2nd section; belongs to the type-I 3-dehydroquinase family.</text>
</comment>
<dbReference type="Gene3D" id="3.40.50.1970">
    <property type="match status" value="1"/>
</dbReference>
<evidence type="ECO:0000256" key="21">
    <source>
        <dbReference type="ARBA" id="ARBA00023235"/>
    </source>
</evidence>
<comment type="catalytic activity">
    <reaction evidence="25 27">
        <text>shikimate + ATP = 3-phosphoshikimate + ADP + H(+)</text>
        <dbReference type="Rhea" id="RHEA:13121"/>
        <dbReference type="ChEBI" id="CHEBI:15378"/>
        <dbReference type="ChEBI" id="CHEBI:30616"/>
        <dbReference type="ChEBI" id="CHEBI:36208"/>
        <dbReference type="ChEBI" id="CHEBI:145989"/>
        <dbReference type="ChEBI" id="CHEBI:456216"/>
        <dbReference type="EC" id="2.7.1.71"/>
    </reaction>
</comment>
<dbReference type="GO" id="GO:0005737">
    <property type="term" value="C:cytoplasm"/>
    <property type="evidence" value="ECO:0007669"/>
    <property type="project" value="UniProtKB-SubCell"/>
</dbReference>
<evidence type="ECO:0000313" key="36">
    <source>
        <dbReference type="EMBL" id="KAF5391024.1"/>
    </source>
</evidence>
<dbReference type="FunFam" id="1.20.1090.10:FF:000007">
    <property type="entry name" value="Pentafunctional AROM polypeptide"/>
    <property type="match status" value="1"/>
</dbReference>
<dbReference type="GO" id="GO:0008652">
    <property type="term" value="P:amino acid biosynthetic process"/>
    <property type="evidence" value="ECO:0007669"/>
    <property type="project" value="UniProtKB-KW"/>
</dbReference>
<feature type="binding site" evidence="27">
    <location>
        <position position="624"/>
    </location>
    <ligand>
        <name>7-phospho-2-dehydro-3-deoxy-D-arabino-heptonate</name>
        <dbReference type="ChEBI" id="CHEBI:58394"/>
    </ligand>
</feature>
<evidence type="ECO:0000256" key="20">
    <source>
        <dbReference type="ARBA" id="ARBA00023141"/>
    </source>
</evidence>
<feature type="binding site" evidence="27">
    <location>
        <position position="555"/>
    </location>
    <ligand>
        <name>7-phospho-2-dehydro-3-deoxy-D-arabino-heptonate</name>
        <dbReference type="ChEBI" id="CHEBI:58394"/>
    </ligand>
</feature>
<feature type="binding site" evidence="27">
    <location>
        <position position="555"/>
    </location>
    <ligand>
        <name>Zn(2+)</name>
        <dbReference type="ChEBI" id="CHEBI:29105"/>
        <note>catalytic</note>
    </ligand>
</feature>
<dbReference type="Pfam" id="PF18317">
    <property type="entry name" value="SDH_C"/>
    <property type="match status" value="1"/>
</dbReference>
<evidence type="ECO:0000313" key="37">
    <source>
        <dbReference type="Proteomes" id="UP000518752"/>
    </source>
</evidence>
<dbReference type="NCBIfam" id="TIGR01093">
    <property type="entry name" value="aroD"/>
    <property type="match status" value="1"/>
</dbReference>
<dbReference type="InterPro" id="IPR004788">
    <property type="entry name" value="Ribose5P_isomerase_type_A"/>
</dbReference>
<dbReference type="Gene3D" id="3.40.50.720">
    <property type="entry name" value="NAD(P)-binding Rossmann-like Domain"/>
    <property type="match status" value="1"/>
</dbReference>
<feature type="binding site" evidence="27">
    <location>
        <begin position="347"/>
        <end position="350"/>
    </location>
    <ligand>
        <name>NAD(+)</name>
        <dbReference type="ChEBI" id="CHEBI:57540"/>
    </ligand>
</feature>
<dbReference type="GO" id="GO:0003866">
    <property type="term" value="F:3-phosphoshikimate 1-carboxyvinyltransferase activity"/>
    <property type="evidence" value="ECO:0007669"/>
    <property type="project" value="UniProtKB-UniRule"/>
</dbReference>
<dbReference type="PROSITE" id="PS00104">
    <property type="entry name" value="EPSP_SYNTHASE_1"/>
    <property type="match status" value="1"/>
</dbReference>
<dbReference type="PROSITE" id="PS00885">
    <property type="entry name" value="EPSP_SYNTHASE_2"/>
    <property type="match status" value="1"/>
</dbReference>
<feature type="domain" description="Shikimate dehydrogenase substrate binding N-terminal" evidence="33">
    <location>
        <begin position="1552"/>
        <end position="1633"/>
    </location>
</feature>
<dbReference type="CDD" id="cd01065">
    <property type="entry name" value="NAD_bind_Shikimate_DH"/>
    <property type="match status" value="1"/>
</dbReference>
<dbReference type="GO" id="GO:0004764">
    <property type="term" value="F:shikimate 3-dehydrogenase (NADP+) activity"/>
    <property type="evidence" value="ECO:0007669"/>
    <property type="project" value="UniProtKB-UniRule"/>
</dbReference>
<dbReference type="InterPro" id="IPR022893">
    <property type="entry name" value="Shikimate_DH_fam"/>
</dbReference>
<dbReference type="OrthoDB" id="197068at2759"/>
<feature type="binding site" evidence="27">
    <location>
        <position position="539"/>
    </location>
    <ligand>
        <name>Zn(2+)</name>
        <dbReference type="ChEBI" id="CHEBI:29105"/>
        <note>catalytic</note>
    </ligand>
</feature>
<feature type="domain" description="3-dehydroquinate synthase N-terminal" evidence="32">
    <location>
        <begin position="342"/>
        <end position="453"/>
    </location>
</feature>
<dbReference type="GO" id="GO:0003855">
    <property type="term" value="F:3-dehydroquinate dehydratase activity"/>
    <property type="evidence" value="ECO:0007669"/>
    <property type="project" value="UniProtKB-UniRule"/>
</dbReference>
<dbReference type="InterPro" id="IPR006151">
    <property type="entry name" value="Shikm_DH/Glu-tRNA_Rdtase"/>
</dbReference>
<evidence type="ECO:0000259" key="35">
    <source>
        <dbReference type="Pfam" id="PF24621"/>
    </source>
</evidence>
<reference evidence="36 37" key="1">
    <citation type="journal article" date="2020" name="ISME J.">
        <title>Uncovering the hidden diversity of litter-decomposition mechanisms in mushroom-forming fungi.</title>
        <authorList>
            <person name="Floudas D."/>
            <person name="Bentzer J."/>
            <person name="Ahren D."/>
            <person name="Johansson T."/>
            <person name="Persson P."/>
            <person name="Tunlid A."/>
        </authorList>
    </citation>
    <scope>NUCLEOTIDE SEQUENCE [LARGE SCALE GENOMIC DNA]</scope>
    <source>
        <strain evidence="36 37">CBS 406.79</strain>
    </source>
</reference>
<feature type="active site" description="Proton acceptor; for 3-dehydroquinate synthase activity" evidence="27">
    <location>
        <position position="543"/>
    </location>
</feature>
<feature type="binding site" evidence="27">
    <location>
        <begin position="458"/>
        <end position="461"/>
    </location>
    <ligand>
        <name>7-phospho-2-dehydro-3-deoxy-D-arabino-heptonate</name>
        <dbReference type="ChEBI" id="CHEBI:58394"/>
    </ligand>
</feature>
<comment type="catalytic activity">
    <reaction evidence="27">
        <text>7-phospho-2-dehydro-3-deoxy-D-arabino-heptonate = 3-dehydroquinate + phosphate</text>
        <dbReference type="Rhea" id="RHEA:21968"/>
        <dbReference type="ChEBI" id="CHEBI:32364"/>
        <dbReference type="ChEBI" id="CHEBI:43474"/>
        <dbReference type="ChEBI" id="CHEBI:58394"/>
        <dbReference type="EC" id="4.2.3.4"/>
    </reaction>
</comment>
<dbReference type="InterPro" id="IPR027417">
    <property type="entry name" value="P-loop_NTPase"/>
</dbReference>
<dbReference type="NCBIfam" id="TIGR01809">
    <property type="entry name" value="Shik-DH-AROM"/>
    <property type="match status" value="1"/>
</dbReference>
<evidence type="ECO:0000256" key="9">
    <source>
        <dbReference type="ARBA" id="ARBA00009948"/>
    </source>
</evidence>
<dbReference type="Gene3D" id="3.20.20.70">
    <property type="entry name" value="Aldolase class I"/>
    <property type="match status" value="1"/>
</dbReference>
<dbReference type="EC" id="4.2.3.4" evidence="27"/>
<dbReference type="SUPFAM" id="SSF51569">
    <property type="entry name" value="Aldolase"/>
    <property type="match status" value="1"/>
</dbReference>
<feature type="domain" description="Quinate/shikimate 5-dehydrogenase/glutamyl-tRNA reductase" evidence="31">
    <location>
        <begin position="1668"/>
        <end position="1748"/>
    </location>
</feature>
<dbReference type="InterPro" id="IPR031322">
    <property type="entry name" value="Shikimate/glucono_kinase"/>
</dbReference>